<organism evidence="1 2">
    <name type="scientific">Adiantum capillus-veneris</name>
    <name type="common">Maidenhair fern</name>
    <dbReference type="NCBI Taxonomy" id="13818"/>
    <lineage>
        <taxon>Eukaryota</taxon>
        <taxon>Viridiplantae</taxon>
        <taxon>Streptophyta</taxon>
        <taxon>Embryophyta</taxon>
        <taxon>Tracheophyta</taxon>
        <taxon>Polypodiopsida</taxon>
        <taxon>Polypodiidae</taxon>
        <taxon>Polypodiales</taxon>
        <taxon>Pteridineae</taxon>
        <taxon>Pteridaceae</taxon>
        <taxon>Vittarioideae</taxon>
        <taxon>Adiantum</taxon>
    </lineage>
</organism>
<reference evidence="1" key="1">
    <citation type="submission" date="2021-01" db="EMBL/GenBank/DDBJ databases">
        <title>Adiantum capillus-veneris genome.</title>
        <authorList>
            <person name="Fang Y."/>
            <person name="Liao Q."/>
        </authorList>
    </citation>
    <scope>NUCLEOTIDE SEQUENCE</scope>
    <source>
        <strain evidence="1">H3</strain>
        <tissue evidence="1">Leaf</tissue>
    </source>
</reference>
<protein>
    <submittedName>
        <fullName evidence="1">Uncharacterized protein</fullName>
    </submittedName>
</protein>
<dbReference type="EMBL" id="JABFUD020000022">
    <property type="protein sequence ID" value="KAI5062455.1"/>
    <property type="molecule type" value="Genomic_DNA"/>
</dbReference>
<gene>
    <name evidence="1" type="ORF">GOP47_0022994</name>
</gene>
<keyword evidence="2" id="KW-1185">Reference proteome</keyword>
<proteinExistence type="predicted"/>
<accession>A0A9D4Z626</accession>
<dbReference type="AlphaFoldDB" id="A0A9D4Z626"/>
<comment type="caution">
    <text evidence="1">The sequence shown here is derived from an EMBL/GenBank/DDBJ whole genome shotgun (WGS) entry which is preliminary data.</text>
</comment>
<sequence length="99" mass="11334">MRVSEIGIGRLRAFVHRRFAFAGLESCNQVSAIKSLQSSKRKNLGIFCNQVSERQECTIFPWKTKVNATVKSGFPKYIDFLLIQPKNICHAEGLITKWF</sequence>
<evidence type="ECO:0000313" key="2">
    <source>
        <dbReference type="Proteomes" id="UP000886520"/>
    </source>
</evidence>
<name>A0A9D4Z626_ADICA</name>
<evidence type="ECO:0000313" key="1">
    <source>
        <dbReference type="EMBL" id="KAI5062455.1"/>
    </source>
</evidence>
<dbReference type="Proteomes" id="UP000886520">
    <property type="component" value="Chromosome 22"/>
</dbReference>